<reference evidence="1 2" key="1">
    <citation type="journal article" date="2018" name="Mol. Biol. Evol.">
        <title>Broad Genomic Sampling Reveals a Smut Pathogenic Ancestry of the Fungal Clade Ustilaginomycotina.</title>
        <authorList>
            <person name="Kijpornyongpan T."/>
            <person name="Mondo S.J."/>
            <person name="Barry K."/>
            <person name="Sandor L."/>
            <person name="Lee J."/>
            <person name="Lipzen A."/>
            <person name="Pangilinan J."/>
            <person name="LaButti K."/>
            <person name="Hainaut M."/>
            <person name="Henrissat B."/>
            <person name="Grigoriev I.V."/>
            <person name="Spatafora J.W."/>
            <person name="Aime M.C."/>
        </authorList>
    </citation>
    <scope>NUCLEOTIDE SEQUENCE [LARGE SCALE GENOMIC DNA]</scope>
    <source>
        <strain evidence="1 2">SA 807</strain>
    </source>
</reference>
<dbReference type="Proteomes" id="UP000245626">
    <property type="component" value="Unassembled WGS sequence"/>
</dbReference>
<dbReference type="EMBL" id="KZ820289">
    <property type="protein sequence ID" value="PWN47996.1"/>
    <property type="molecule type" value="Genomic_DNA"/>
</dbReference>
<accession>A0ACD0NQB0</accession>
<proteinExistence type="predicted"/>
<evidence type="ECO:0000313" key="1">
    <source>
        <dbReference type="EMBL" id="PWN47996.1"/>
    </source>
</evidence>
<organism evidence="1 2">
    <name type="scientific">Violaceomyces palustris</name>
    <dbReference type="NCBI Taxonomy" id="1673888"/>
    <lineage>
        <taxon>Eukaryota</taxon>
        <taxon>Fungi</taxon>
        <taxon>Dikarya</taxon>
        <taxon>Basidiomycota</taxon>
        <taxon>Ustilaginomycotina</taxon>
        <taxon>Ustilaginomycetes</taxon>
        <taxon>Violaceomycetales</taxon>
        <taxon>Violaceomycetaceae</taxon>
        <taxon>Violaceomyces</taxon>
    </lineage>
</organism>
<sequence>MSYGQQPGGWQPQPQQPYYPPAGAPPPQMNQSQPYGGAPPPQNDSYYNGGYNQQQGGFSHQQAYQGGDAKMALKPDGFEGERFKPAKPKFHDPIFLALFIAVFGGYVAISVISLRAYISSDLNESIGVSNTLGATLNGHTAVLLMLCCLIALVLSVGYLLLVRKLTTIILEVTLALSVLLNVGFAVYLWIAGNTSAAIIFTIFAVLSVVSYFFMRKRIPLAKVLLQTVIRAADTYWSSYVVAMVGLIVQTAFSVWVAWTLVATYQRFDPSGQAAGSSTSSGAVTGLVVFIIFAYYWSSEVIKNVAFTTVAGIFGVWYYNDTKPKNVALGSFKRASTYSLGSICFGSLIVAILDLLRALLNVVQQQQASEGDACGTILACVAGCCIGCIDAMVQWFNRYAYINIALYGNSYVAAAKETWTLLKQKGIDAIINDSLVNIVWTMGAYIIGVCCALFAFIYEQKTRPEYLEQSGYYAVILLFAFGLGLNIAMALGSGTIGSGVSTFFVALAEDPHVVAQRDPQLFETIRSNYPHVVNPVH</sequence>
<gene>
    <name evidence="1" type="ORF">IE53DRAFT_389835</name>
</gene>
<name>A0ACD0NQB0_9BASI</name>
<evidence type="ECO:0000313" key="2">
    <source>
        <dbReference type="Proteomes" id="UP000245626"/>
    </source>
</evidence>
<keyword evidence="2" id="KW-1185">Reference proteome</keyword>
<protein>
    <submittedName>
        <fullName evidence="1">DUF580-domain-containing protein</fullName>
    </submittedName>
</protein>